<protein>
    <recommendedName>
        <fullName evidence="3">Secreted protein</fullName>
    </recommendedName>
</protein>
<accession>A0A0A9H542</accession>
<reference evidence="2" key="1">
    <citation type="submission" date="2014-09" db="EMBL/GenBank/DDBJ databases">
        <authorList>
            <person name="Magalhaes I.L.F."/>
            <person name="Oliveira U."/>
            <person name="Santos F.R."/>
            <person name="Vidigal T.H.D.A."/>
            <person name="Brescovit A.D."/>
            <person name="Santos A.J."/>
        </authorList>
    </citation>
    <scope>NUCLEOTIDE SEQUENCE</scope>
    <source>
        <tissue evidence="2">Shoot tissue taken approximately 20 cm above the soil surface</tissue>
    </source>
</reference>
<reference evidence="2" key="2">
    <citation type="journal article" date="2015" name="Data Brief">
        <title>Shoot transcriptome of the giant reed, Arundo donax.</title>
        <authorList>
            <person name="Barrero R.A."/>
            <person name="Guerrero F.D."/>
            <person name="Moolhuijzen P."/>
            <person name="Goolsby J.A."/>
            <person name="Tidwell J."/>
            <person name="Bellgard S.E."/>
            <person name="Bellgard M.I."/>
        </authorList>
    </citation>
    <scope>NUCLEOTIDE SEQUENCE</scope>
    <source>
        <tissue evidence="2">Shoot tissue taken approximately 20 cm above the soil surface</tissue>
    </source>
</reference>
<dbReference type="AlphaFoldDB" id="A0A0A9H542"/>
<feature type="chain" id="PRO_5002046502" description="Secreted protein" evidence="1">
    <location>
        <begin position="21"/>
        <end position="64"/>
    </location>
</feature>
<sequence length="64" mass="6968">MAYTMFTASGLAALQCVATASLWPSELRTPRAGARMSSTRRRGALLGLGLEHREARMWSSTVVQ</sequence>
<proteinExistence type="predicted"/>
<dbReference type="EMBL" id="GBRH01166024">
    <property type="protein sequence ID" value="JAE31872.1"/>
    <property type="molecule type" value="Transcribed_RNA"/>
</dbReference>
<organism evidence="2">
    <name type="scientific">Arundo donax</name>
    <name type="common">Giant reed</name>
    <name type="synonym">Donax arundinaceus</name>
    <dbReference type="NCBI Taxonomy" id="35708"/>
    <lineage>
        <taxon>Eukaryota</taxon>
        <taxon>Viridiplantae</taxon>
        <taxon>Streptophyta</taxon>
        <taxon>Embryophyta</taxon>
        <taxon>Tracheophyta</taxon>
        <taxon>Spermatophyta</taxon>
        <taxon>Magnoliopsida</taxon>
        <taxon>Liliopsida</taxon>
        <taxon>Poales</taxon>
        <taxon>Poaceae</taxon>
        <taxon>PACMAD clade</taxon>
        <taxon>Arundinoideae</taxon>
        <taxon>Arundineae</taxon>
        <taxon>Arundo</taxon>
    </lineage>
</organism>
<evidence type="ECO:0000256" key="1">
    <source>
        <dbReference type="SAM" id="SignalP"/>
    </source>
</evidence>
<evidence type="ECO:0008006" key="3">
    <source>
        <dbReference type="Google" id="ProtNLM"/>
    </source>
</evidence>
<evidence type="ECO:0000313" key="2">
    <source>
        <dbReference type="EMBL" id="JAE31872.1"/>
    </source>
</evidence>
<feature type="signal peptide" evidence="1">
    <location>
        <begin position="1"/>
        <end position="20"/>
    </location>
</feature>
<keyword evidence="1" id="KW-0732">Signal</keyword>
<name>A0A0A9H542_ARUDO</name>